<dbReference type="Gene3D" id="1.10.10.10">
    <property type="entry name" value="Winged helix-like DNA-binding domain superfamily/Winged helix DNA-binding domain"/>
    <property type="match status" value="1"/>
</dbReference>
<gene>
    <name evidence="6" type="ORF">AB2L28_08280</name>
</gene>
<dbReference type="InterPro" id="IPR051011">
    <property type="entry name" value="Metal_resp_trans_reg"/>
</dbReference>
<dbReference type="InterPro" id="IPR036388">
    <property type="entry name" value="WH-like_DNA-bd_sf"/>
</dbReference>
<dbReference type="InterPro" id="IPR011991">
    <property type="entry name" value="ArsR-like_HTH"/>
</dbReference>
<evidence type="ECO:0000256" key="1">
    <source>
        <dbReference type="ARBA" id="ARBA00023015"/>
    </source>
</evidence>
<evidence type="ECO:0000256" key="4">
    <source>
        <dbReference type="SAM" id="MobiDB-lite"/>
    </source>
</evidence>
<dbReference type="PANTHER" id="PTHR43132:SF8">
    <property type="entry name" value="HTH-TYPE TRANSCRIPTIONAL REGULATOR KMTR"/>
    <property type="match status" value="1"/>
</dbReference>
<dbReference type="SUPFAM" id="SSF46785">
    <property type="entry name" value="Winged helix' DNA-binding domain"/>
    <property type="match status" value="1"/>
</dbReference>
<keyword evidence="2" id="KW-0238">DNA-binding</keyword>
<dbReference type="RefSeq" id="WP_370718266.1">
    <property type="nucleotide sequence ID" value="NZ_JBGGTQ010000003.1"/>
</dbReference>
<proteinExistence type="predicted"/>
<evidence type="ECO:0000259" key="5">
    <source>
        <dbReference type="PROSITE" id="PS50987"/>
    </source>
</evidence>
<dbReference type="PANTHER" id="PTHR43132">
    <property type="entry name" value="ARSENICAL RESISTANCE OPERON REPRESSOR ARSR-RELATED"/>
    <property type="match status" value="1"/>
</dbReference>
<name>A0ABV4I3P2_9ACTN</name>
<comment type="caution">
    <text evidence="6">The sequence shown here is derived from an EMBL/GenBank/DDBJ whole genome shotgun (WGS) entry which is preliminary data.</text>
</comment>
<dbReference type="EMBL" id="JBGGTQ010000003">
    <property type="protein sequence ID" value="MEZ0492234.1"/>
    <property type="molecule type" value="Genomic_DNA"/>
</dbReference>
<feature type="region of interest" description="Disordered" evidence="4">
    <location>
        <begin position="105"/>
        <end position="143"/>
    </location>
</feature>
<dbReference type="InterPro" id="IPR036390">
    <property type="entry name" value="WH_DNA-bd_sf"/>
</dbReference>
<evidence type="ECO:0000256" key="2">
    <source>
        <dbReference type="ARBA" id="ARBA00023125"/>
    </source>
</evidence>
<dbReference type="PRINTS" id="PR00778">
    <property type="entry name" value="HTHARSR"/>
</dbReference>
<reference evidence="6 7" key="1">
    <citation type="submission" date="2024-07" db="EMBL/GenBank/DDBJ databases">
        <authorList>
            <person name="Thanompreechachai J."/>
            <person name="Duangmal K."/>
        </authorList>
    </citation>
    <scope>NUCLEOTIDE SEQUENCE [LARGE SCALE GENOMIC DNA]</scope>
    <source>
        <strain evidence="6 7">TBRC 1896</strain>
    </source>
</reference>
<keyword evidence="3" id="KW-0804">Transcription</keyword>
<evidence type="ECO:0000256" key="3">
    <source>
        <dbReference type="ARBA" id="ARBA00023163"/>
    </source>
</evidence>
<keyword evidence="7" id="KW-1185">Reference proteome</keyword>
<dbReference type="PROSITE" id="PS50987">
    <property type="entry name" value="HTH_ARSR_2"/>
    <property type="match status" value="1"/>
</dbReference>
<dbReference type="SMART" id="SM00418">
    <property type="entry name" value="HTH_ARSR"/>
    <property type="match status" value="1"/>
</dbReference>
<keyword evidence="1" id="KW-0805">Transcription regulation</keyword>
<sequence length="143" mass="15225">MNEGLKRCSLGVDSQYVDVAAEVFSLLSDPTRIRIVLALRAGETSVTQLADLVGKSPTTVSQHLSKLRWGRVVTTRQDGNRVFYRLVDDHARTLVAAAVSHAEQALEPRTAHQRAGVPPGAAARSTAAATEDDGTRPAPGAAR</sequence>
<evidence type="ECO:0000313" key="7">
    <source>
        <dbReference type="Proteomes" id="UP001566476"/>
    </source>
</evidence>
<dbReference type="Pfam" id="PF01022">
    <property type="entry name" value="HTH_5"/>
    <property type="match status" value="1"/>
</dbReference>
<dbReference type="InterPro" id="IPR001845">
    <property type="entry name" value="HTH_ArsR_DNA-bd_dom"/>
</dbReference>
<protein>
    <submittedName>
        <fullName evidence="6">ArsR/SmtB family transcription factor</fullName>
    </submittedName>
</protein>
<dbReference type="Proteomes" id="UP001566476">
    <property type="component" value="Unassembled WGS sequence"/>
</dbReference>
<dbReference type="CDD" id="cd00090">
    <property type="entry name" value="HTH_ARSR"/>
    <property type="match status" value="1"/>
</dbReference>
<feature type="domain" description="HTH arsR-type" evidence="5">
    <location>
        <begin position="12"/>
        <end position="106"/>
    </location>
</feature>
<accession>A0ABV4I3P2</accession>
<dbReference type="NCBIfam" id="NF033788">
    <property type="entry name" value="HTH_metalloreg"/>
    <property type="match status" value="1"/>
</dbReference>
<organism evidence="6 7">
    <name type="scientific">Kineococcus mangrovi</name>
    <dbReference type="NCBI Taxonomy" id="1660183"/>
    <lineage>
        <taxon>Bacteria</taxon>
        <taxon>Bacillati</taxon>
        <taxon>Actinomycetota</taxon>
        <taxon>Actinomycetes</taxon>
        <taxon>Kineosporiales</taxon>
        <taxon>Kineosporiaceae</taxon>
        <taxon>Kineococcus</taxon>
    </lineage>
</organism>
<evidence type="ECO:0000313" key="6">
    <source>
        <dbReference type="EMBL" id="MEZ0492234.1"/>
    </source>
</evidence>